<dbReference type="Pfam" id="PF00011">
    <property type="entry name" value="HSP20"/>
    <property type="match status" value="1"/>
</dbReference>
<dbReference type="AlphaFoldDB" id="A0A5B8UIM7"/>
<dbReference type="RefSeq" id="WP_146786541.1">
    <property type="nucleotide sequence ID" value="NZ_BAABIO010000001.1"/>
</dbReference>
<dbReference type="EMBL" id="CP042433">
    <property type="protein sequence ID" value="QEC56236.1"/>
    <property type="molecule type" value="Genomic_DNA"/>
</dbReference>
<accession>A0A5B8UIM7</accession>
<dbReference type="PANTHER" id="PTHR11527">
    <property type="entry name" value="HEAT-SHOCK PROTEIN 20 FAMILY MEMBER"/>
    <property type="match status" value="1"/>
</dbReference>
<dbReference type="InterPro" id="IPR008978">
    <property type="entry name" value="HSP20-like_chaperone"/>
</dbReference>
<dbReference type="Gene3D" id="2.60.40.790">
    <property type="match status" value="1"/>
</dbReference>
<dbReference type="InterPro" id="IPR031107">
    <property type="entry name" value="Small_HSP"/>
</dbReference>
<comment type="similarity">
    <text evidence="1 2">Belongs to the small heat shock protein (HSP20) family.</text>
</comment>
<evidence type="ECO:0000259" key="3">
    <source>
        <dbReference type="PROSITE" id="PS01031"/>
    </source>
</evidence>
<evidence type="ECO:0000313" key="4">
    <source>
        <dbReference type="EMBL" id="QEC56236.1"/>
    </source>
</evidence>
<dbReference type="CDD" id="cd06464">
    <property type="entry name" value="ACD_sHsps-like"/>
    <property type="match status" value="1"/>
</dbReference>
<dbReference type="KEGG" id="fgg:FSB75_10150"/>
<evidence type="ECO:0000256" key="2">
    <source>
        <dbReference type="RuleBase" id="RU003616"/>
    </source>
</evidence>
<proteinExistence type="inferred from homology"/>
<dbReference type="InterPro" id="IPR002068">
    <property type="entry name" value="A-crystallin/Hsp20_dom"/>
</dbReference>
<evidence type="ECO:0000313" key="5">
    <source>
        <dbReference type="Proteomes" id="UP000321204"/>
    </source>
</evidence>
<keyword evidence="5" id="KW-1185">Reference proteome</keyword>
<protein>
    <submittedName>
        <fullName evidence="4">Hsp20/alpha crystallin family protein</fullName>
    </submittedName>
</protein>
<organism evidence="4 5">
    <name type="scientific">Flavisolibacter ginsenosidimutans</name>
    <dbReference type="NCBI Taxonomy" id="661481"/>
    <lineage>
        <taxon>Bacteria</taxon>
        <taxon>Pseudomonadati</taxon>
        <taxon>Bacteroidota</taxon>
        <taxon>Chitinophagia</taxon>
        <taxon>Chitinophagales</taxon>
        <taxon>Chitinophagaceae</taxon>
        <taxon>Flavisolibacter</taxon>
    </lineage>
</organism>
<gene>
    <name evidence="4" type="ORF">FSB75_10150</name>
</gene>
<reference evidence="4 5" key="1">
    <citation type="journal article" date="2015" name="Int. J. Syst. Evol. Microbiol.">
        <title>Flavisolibacter ginsenosidimutans sp. nov., with ginsenoside-converting activity isolated from soil used for cultivating ginseng.</title>
        <authorList>
            <person name="Zhao Y."/>
            <person name="Liu Q."/>
            <person name="Kang M.S."/>
            <person name="Jin F."/>
            <person name="Yu H."/>
            <person name="Im W.T."/>
        </authorList>
    </citation>
    <scope>NUCLEOTIDE SEQUENCE [LARGE SCALE GENOMIC DNA]</scope>
    <source>
        <strain evidence="4 5">Gsoil 636</strain>
    </source>
</reference>
<name>A0A5B8UIM7_9BACT</name>
<evidence type="ECO:0000256" key="1">
    <source>
        <dbReference type="PROSITE-ProRule" id="PRU00285"/>
    </source>
</evidence>
<dbReference type="PROSITE" id="PS01031">
    <property type="entry name" value="SHSP"/>
    <property type="match status" value="1"/>
</dbReference>
<dbReference type="OrthoDB" id="9814487at2"/>
<feature type="domain" description="SHSP" evidence="3">
    <location>
        <begin position="36"/>
        <end position="151"/>
    </location>
</feature>
<sequence>MSLTKWNNNRNQPALTNLFDDFFSRDLWNWGMANNSTTNTTIPAVNIRETAENLEVEMAAPGMKKDDFKIELDGNNLTITSESEKENDMKEGERYTRREFSYQSFQRTFTLPRDVVDVDQINAKYENGVLHLLIPKKEEAKQKPPRTIEIK</sequence>
<dbReference type="Proteomes" id="UP000321204">
    <property type="component" value="Chromosome"/>
</dbReference>
<dbReference type="SUPFAM" id="SSF49764">
    <property type="entry name" value="HSP20-like chaperones"/>
    <property type="match status" value="1"/>
</dbReference>